<keyword evidence="3" id="KW-1185">Reference proteome</keyword>
<dbReference type="OrthoDB" id="2356263at2"/>
<dbReference type="RefSeq" id="WP_049833434.1">
    <property type="nucleotide sequence ID" value="NZ_CP012160.1"/>
</dbReference>
<accession>A0A0K0Y272</accession>
<protein>
    <submittedName>
        <fullName evidence="2">HTH-type transcriptional regulator RutR</fullName>
    </submittedName>
</protein>
<dbReference type="GO" id="GO:0000976">
    <property type="term" value="F:transcription cis-regulatory region binding"/>
    <property type="evidence" value="ECO:0007669"/>
    <property type="project" value="TreeGrafter"/>
</dbReference>
<dbReference type="PANTHER" id="PTHR30055">
    <property type="entry name" value="HTH-TYPE TRANSCRIPTIONAL REGULATOR RUTR"/>
    <property type="match status" value="1"/>
</dbReference>
<evidence type="ECO:0000256" key="1">
    <source>
        <dbReference type="ARBA" id="ARBA00023125"/>
    </source>
</evidence>
<organism evidence="2 3">
    <name type="scientific">Octadecabacter temperatus</name>
    <dbReference type="NCBI Taxonomy" id="1458307"/>
    <lineage>
        <taxon>Bacteria</taxon>
        <taxon>Pseudomonadati</taxon>
        <taxon>Pseudomonadota</taxon>
        <taxon>Alphaproteobacteria</taxon>
        <taxon>Rhodobacterales</taxon>
        <taxon>Roseobacteraceae</taxon>
        <taxon>Octadecabacter</taxon>
    </lineage>
</organism>
<dbReference type="PROSITE" id="PS50977">
    <property type="entry name" value="HTH_TETR_2"/>
    <property type="match status" value="1"/>
</dbReference>
<sequence>MPKAAQKSDTRIQKKNQSAILAAGLVVFSQFGFRGSTLDQVADEAGLSKPNLLYYFRSKDAIYTALLAKLLENWLEPLRKIDPEGDPVEELLGYAKRKLAMSQNFPRESRLFANEIIQGAPRIGDVLSGELRELVDEIAVIINGWVAAGRINVVDPHHLIFSIWAQTQHYADFDVQVRAILGKTDPFDGAEHHLETMLRRMLTPTT</sequence>
<dbReference type="SUPFAM" id="SSF48498">
    <property type="entry name" value="Tetracyclin repressor-like, C-terminal domain"/>
    <property type="match status" value="1"/>
</dbReference>
<keyword evidence="1" id="KW-0238">DNA-binding</keyword>
<evidence type="ECO:0000313" key="2">
    <source>
        <dbReference type="EMBL" id="AKS45002.1"/>
    </source>
</evidence>
<dbReference type="KEGG" id="otm:OSB_04380"/>
<evidence type="ECO:0000313" key="3">
    <source>
        <dbReference type="Proteomes" id="UP000067444"/>
    </source>
</evidence>
<dbReference type="Proteomes" id="UP000067444">
    <property type="component" value="Chromosome"/>
</dbReference>
<dbReference type="Gene3D" id="1.10.10.60">
    <property type="entry name" value="Homeodomain-like"/>
    <property type="match status" value="1"/>
</dbReference>
<dbReference type="InterPro" id="IPR001647">
    <property type="entry name" value="HTH_TetR"/>
</dbReference>
<dbReference type="InterPro" id="IPR009057">
    <property type="entry name" value="Homeodomain-like_sf"/>
</dbReference>
<dbReference type="GO" id="GO:0045892">
    <property type="term" value="P:negative regulation of DNA-templated transcription"/>
    <property type="evidence" value="ECO:0007669"/>
    <property type="project" value="InterPro"/>
</dbReference>
<dbReference type="InterPro" id="IPR013573">
    <property type="entry name" value="Tscrpt_reg_YcdC_C"/>
</dbReference>
<dbReference type="Pfam" id="PF08362">
    <property type="entry name" value="TetR_C_3"/>
    <property type="match status" value="1"/>
</dbReference>
<reference evidence="2 3" key="1">
    <citation type="journal article" date="2015" name="Genome Announc.">
        <title>Closed Genome Sequence of Octadecabacter temperatus SB1, the First Mesophilic Species of the Genus Octadecabacter.</title>
        <authorList>
            <person name="Voget S."/>
            <person name="Billerbeck S."/>
            <person name="Simon M."/>
            <person name="Daniel R."/>
        </authorList>
    </citation>
    <scope>NUCLEOTIDE SEQUENCE [LARGE SCALE GENOMIC DNA]</scope>
    <source>
        <strain evidence="2 3">SB1</strain>
    </source>
</reference>
<dbReference type="AlphaFoldDB" id="A0A0K0Y272"/>
<dbReference type="SUPFAM" id="SSF46689">
    <property type="entry name" value="Homeodomain-like"/>
    <property type="match status" value="1"/>
</dbReference>
<dbReference type="InterPro" id="IPR050109">
    <property type="entry name" value="HTH-type_TetR-like_transc_reg"/>
</dbReference>
<dbReference type="EMBL" id="CP012160">
    <property type="protein sequence ID" value="AKS45002.1"/>
    <property type="molecule type" value="Genomic_DNA"/>
</dbReference>
<dbReference type="PATRIC" id="fig|1458307.3.peg.439"/>
<dbReference type="Pfam" id="PF00440">
    <property type="entry name" value="TetR_N"/>
    <property type="match status" value="1"/>
</dbReference>
<dbReference type="Gene3D" id="1.10.357.10">
    <property type="entry name" value="Tetracycline Repressor, domain 2"/>
    <property type="match status" value="1"/>
</dbReference>
<proteinExistence type="predicted"/>
<dbReference type="STRING" id="1458307.OSB_04380"/>
<dbReference type="GO" id="GO:0003700">
    <property type="term" value="F:DNA-binding transcription factor activity"/>
    <property type="evidence" value="ECO:0007669"/>
    <property type="project" value="TreeGrafter"/>
</dbReference>
<gene>
    <name evidence="2" type="primary">rutR</name>
    <name evidence="2" type="ORF">OSB_04380</name>
</gene>
<name>A0A0K0Y272_9RHOB</name>
<dbReference type="InterPro" id="IPR036271">
    <property type="entry name" value="Tet_transcr_reg_TetR-rel_C_sf"/>
</dbReference>
<dbReference type="PANTHER" id="PTHR30055:SF196">
    <property type="entry name" value="HTH-TYPE TRANSCRIPTIONAL REGULATOR RUTR"/>
    <property type="match status" value="1"/>
</dbReference>
<dbReference type="PRINTS" id="PR00455">
    <property type="entry name" value="HTHTETR"/>
</dbReference>